<dbReference type="EMBL" id="QJKJ01007598">
    <property type="protein sequence ID" value="RDX82603.1"/>
    <property type="molecule type" value="Genomic_DNA"/>
</dbReference>
<evidence type="ECO:0000313" key="3">
    <source>
        <dbReference type="Proteomes" id="UP000257109"/>
    </source>
</evidence>
<feature type="non-terminal residue" evidence="2">
    <location>
        <position position="1"/>
    </location>
</feature>
<feature type="compositionally biased region" description="Polar residues" evidence="1">
    <location>
        <begin position="1"/>
        <end position="24"/>
    </location>
</feature>
<evidence type="ECO:0000313" key="2">
    <source>
        <dbReference type="EMBL" id="RDX82603.1"/>
    </source>
</evidence>
<dbReference type="AlphaFoldDB" id="A0A371FX15"/>
<name>A0A371FX15_MUCPR</name>
<proteinExistence type="predicted"/>
<gene>
    <name evidence="2" type="ORF">CR513_36574</name>
</gene>
<keyword evidence="3" id="KW-1185">Reference proteome</keyword>
<reference evidence="2" key="1">
    <citation type="submission" date="2018-05" db="EMBL/GenBank/DDBJ databases">
        <title>Draft genome of Mucuna pruriens seed.</title>
        <authorList>
            <person name="Nnadi N.E."/>
            <person name="Vos R."/>
            <person name="Hasami M.H."/>
            <person name="Devisetty U.K."/>
            <person name="Aguiy J.C."/>
        </authorList>
    </citation>
    <scope>NUCLEOTIDE SEQUENCE [LARGE SCALE GENOMIC DNA]</scope>
    <source>
        <strain evidence="2">JCA_2017</strain>
    </source>
</reference>
<dbReference type="OrthoDB" id="778454at2759"/>
<organism evidence="2 3">
    <name type="scientific">Mucuna pruriens</name>
    <name type="common">Velvet bean</name>
    <name type="synonym">Dolichos pruriens</name>
    <dbReference type="NCBI Taxonomy" id="157652"/>
    <lineage>
        <taxon>Eukaryota</taxon>
        <taxon>Viridiplantae</taxon>
        <taxon>Streptophyta</taxon>
        <taxon>Embryophyta</taxon>
        <taxon>Tracheophyta</taxon>
        <taxon>Spermatophyta</taxon>
        <taxon>Magnoliopsida</taxon>
        <taxon>eudicotyledons</taxon>
        <taxon>Gunneridae</taxon>
        <taxon>Pentapetalae</taxon>
        <taxon>rosids</taxon>
        <taxon>fabids</taxon>
        <taxon>Fabales</taxon>
        <taxon>Fabaceae</taxon>
        <taxon>Papilionoideae</taxon>
        <taxon>50 kb inversion clade</taxon>
        <taxon>NPAAA clade</taxon>
        <taxon>indigoferoid/millettioid clade</taxon>
        <taxon>Phaseoleae</taxon>
        <taxon>Mucuna</taxon>
    </lineage>
</organism>
<evidence type="ECO:0000256" key="1">
    <source>
        <dbReference type="SAM" id="MobiDB-lite"/>
    </source>
</evidence>
<dbReference type="Proteomes" id="UP000257109">
    <property type="component" value="Unassembled WGS sequence"/>
</dbReference>
<accession>A0A371FX15</accession>
<feature type="region of interest" description="Disordered" evidence="1">
    <location>
        <begin position="1"/>
        <end position="25"/>
    </location>
</feature>
<comment type="caution">
    <text evidence="2">The sequence shown here is derived from an EMBL/GenBank/DDBJ whole genome shotgun (WGS) entry which is preliminary data.</text>
</comment>
<protein>
    <submittedName>
        <fullName evidence="2">Uncharacterized protein</fullName>
    </submittedName>
</protein>
<sequence>MGQLATTMNQLQSTSSGHLSQTIANPKGNMSIISLRSPKLKQVNAESKSEADSIVQQLARAIPLPSPTRTVLAKKSKLDEELLQTFRKVEIDILLIEAIKQIPKYAKFLKELCIH</sequence>